<dbReference type="InterPro" id="IPR003591">
    <property type="entry name" value="Leu-rich_rpt_typical-subtyp"/>
</dbReference>
<feature type="domain" description="Gelsolin-like" evidence="4">
    <location>
        <begin position="516"/>
        <end position="587"/>
    </location>
</feature>
<dbReference type="FunFam" id="3.80.10.10:FF:000054">
    <property type="entry name" value="FLII, actin remodeling protein"/>
    <property type="match status" value="1"/>
</dbReference>
<dbReference type="CDD" id="cd11292">
    <property type="entry name" value="gelsolin_S3_like"/>
    <property type="match status" value="1"/>
</dbReference>
<dbReference type="Gene3D" id="3.80.10.10">
    <property type="entry name" value="Ribonuclease Inhibitor"/>
    <property type="match status" value="3"/>
</dbReference>
<keyword evidence="1" id="KW-0433">Leucine-rich repeat</keyword>
<dbReference type="InterPro" id="IPR001611">
    <property type="entry name" value="Leu-rich_rpt"/>
</dbReference>
<dbReference type="CDD" id="cd11280">
    <property type="entry name" value="gelsolin_like"/>
    <property type="match status" value="2"/>
</dbReference>
<feature type="region of interest" description="Disordered" evidence="3">
    <location>
        <begin position="406"/>
        <end position="473"/>
    </location>
</feature>
<dbReference type="Pfam" id="PF12799">
    <property type="entry name" value="LRR_4"/>
    <property type="match status" value="1"/>
</dbReference>
<dbReference type="InterPro" id="IPR029006">
    <property type="entry name" value="ADF-H/Gelsolin-like_dom_sf"/>
</dbReference>
<gene>
    <name evidence="5" type="ORF">RRG08_016312</name>
</gene>
<evidence type="ECO:0000259" key="4">
    <source>
        <dbReference type="Pfam" id="PF00626"/>
    </source>
</evidence>
<comment type="caution">
    <text evidence="5">The sequence shown here is derived from an EMBL/GenBank/DDBJ whole genome shotgun (WGS) entry which is preliminary data.</text>
</comment>
<dbReference type="GO" id="GO:0051014">
    <property type="term" value="P:actin filament severing"/>
    <property type="evidence" value="ECO:0007669"/>
    <property type="project" value="TreeGrafter"/>
</dbReference>
<dbReference type="InterPro" id="IPR025875">
    <property type="entry name" value="Leu-rich_rpt_4"/>
</dbReference>
<dbReference type="AlphaFoldDB" id="A0AAE1A802"/>
<dbReference type="FunFam" id="3.40.20.10:FF:000031">
    <property type="entry name" value="protein flightless-1 homolog isoform X1"/>
    <property type="match status" value="1"/>
</dbReference>
<dbReference type="GO" id="GO:0030239">
    <property type="term" value="P:myofibril assembly"/>
    <property type="evidence" value="ECO:0007669"/>
    <property type="project" value="TreeGrafter"/>
</dbReference>
<feature type="domain" description="Gelsolin-like" evidence="4">
    <location>
        <begin position="746"/>
        <end position="815"/>
    </location>
</feature>
<dbReference type="SUPFAM" id="SSF55753">
    <property type="entry name" value="Actin depolymerizing proteins"/>
    <property type="match status" value="6"/>
</dbReference>
<feature type="compositionally biased region" description="Polar residues" evidence="3">
    <location>
        <begin position="409"/>
        <end position="418"/>
    </location>
</feature>
<dbReference type="PRINTS" id="PR00597">
    <property type="entry name" value="GELSOLIN"/>
</dbReference>
<accession>A0AAE1A802</accession>
<feature type="domain" description="Gelsolin-like" evidence="4">
    <location>
        <begin position="1157"/>
        <end position="1210"/>
    </location>
</feature>
<dbReference type="Pfam" id="PF00626">
    <property type="entry name" value="Gelsolin"/>
    <property type="match status" value="4"/>
</dbReference>
<organism evidence="5 6">
    <name type="scientific">Elysia crispata</name>
    <name type="common">lettuce slug</name>
    <dbReference type="NCBI Taxonomy" id="231223"/>
    <lineage>
        <taxon>Eukaryota</taxon>
        <taxon>Metazoa</taxon>
        <taxon>Spiralia</taxon>
        <taxon>Lophotrochozoa</taxon>
        <taxon>Mollusca</taxon>
        <taxon>Gastropoda</taxon>
        <taxon>Heterobranchia</taxon>
        <taxon>Euthyneura</taxon>
        <taxon>Panpulmonata</taxon>
        <taxon>Sacoglossa</taxon>
        <taxon>Placobranchoidea</taxon>
        <taxon>Plakobranchidae</taxon>
        <taxon>Elysia</taxon>
    </lineage>
</organism>
<dbReference type="InterPro" id="IPR007122">
    <property type="entry name" value="Villin/Gelsolin"/>
</dbReference>
<dbReference type="GO" id="GO:0008154">
    <property type="term" value="P:actin polymerization or depolymerization"/>
    <property type="evidence" value="ECO:0007669"/>
    <property type="project" value="TreeGrafter"/>
</dbReference>
<dbReference type="GO" id="GO:0015629">
    <property type="term" value="C:actin cytoskeleton"/>
    <property type="evidence" value="ECO:0007669"/>
    <property type="project" value="TreeGrafter"/>
</dbReference>
<dbReference type="Pfam" id="PF13855">
    <property type="entry name" value="LRR_8"/>
    <property type="match status" value="1"/>
</dbReference>
<reference evidence="5" key="1">
    <citation type="journal article" date="2023" name="G3 (Bethesda)">
        <title>A reference genome for the long-term kleptoplast-retaining sea slug Elysia crispata morphotype clarki.</title>
        <authorList>
            <person name="Eastman K.E."/>
            <person name="Pendleton A.L."/>
            <person name="Shaikh M.A."/>
            <person name="Suttiyut T."/>
            <person name="Ogas R."/>
            <person name="Tomko P."/>
            <person name="Gavelis G."/>
            <person name="Widhalm J.R."/>
            <person name="Wisecaver J.H."/>
        </authorList>
    </citation>
    <scope>NUCLEOTIDE SEQUENCE</scope>
    <source>
        <strain evidence="5">ECLA1</strain>
    </source>
</reference>
<dbReference type="InterPro" id="IPR007123">
    <property type="entry name" value="Gelsolin-like_dom"/>
</dbReference>
<feature type="compositionally biased region" description="Basic and acidic residues" evidence="3">
    <location>
        <begin position="434"/>
        <end position="473"/>
    </location>
</feature>
<dbReference type="EMBL" id="JAWDGP010002474">
    <property type="protein sequence ID" value="KAK3782934.1"/>
    <property type="molecule type" value="Genomic_DNA"/>
</dbReference>
<keyword evidence="6" id="KW-1185">Reference proteome</keyword>
<dbReference type="PROSITE" id="PS51450">
    <property type="entry name" value="LRR"/>
    <property type="match status" value="2"/>
</dbReference>
<protein>
    <recommendedName>
        <fullName evidence="4">Gelsolin-like domain-containing protein</fullName>
    </recommendedName>
</protein>
<dbReference type="CDD" id="cd11288">
    <property type="entry name" value="gelsolin_S5_like"/>
    <property type="match status" value="1"/>
</dbReference>
<dbReference type="GO" id="GO:0051016">
    <property type="term" value="P:barbed-end actin filament capping"/>
    <property type="evidence" value="ECO:0007669"/>
    <property type="project" value="TreeGrafter"/>
</dbReference>
<evidence type="ECO:0000256" key="1">
    <source>
        <dbReference type="ARBA" id="ARBA00022614"/>
    </source>
</evidence>
<dbReference type="SMART" id="SM00364">
    <property type="entry name" value="LRR_BAC"/>
    <property type="match status" value="3"/>
</dbReference>
<dbReference type="GO" id="GO:0005546">
    <property type="term" value="F:phosphatidylinositol-4,5-bisphosphate binding"/>
    <property type="evidence" value="ECO:0007669"/>
    <property type="project" value="TreeGrafter"/>
</dbReference>
<dbReference type="CDD" id="cd11291">
    <property type="entry name" value="gelsolin_S6_like"/>
    <property type="match status" value="1"/>
</dbReference>
<dbReference type="PANTHER" id="PTHR11977">
    <property type="entry name" value="VILLIN"/>
    <property type="match status" value="1"/>
</dbReference>
<dbReference type="GO" id="GO:0005634">
    <property type="term" value="C:nucleus"/>
    <property type="evidence" value="ECO:0007669"/>
    <property type="project" value="TreeGrafter"/>
</dbReference>
<dbReference type="GO" id="GO:0051015">
    <property type="term" value="F:actin filament binding"/>
    <property type="evidence" value="ECO:0007669"/>
    <property type="project" value="InterPro"/>
</dbReference>
<dbReference type="PANTHER" id="PTHR11977:SF51">
    <property type="entry name" value="PROTEIN FLIGHTLESS-1 HOMOLOG"/>
    <property type="match status" value="1"/>
</dbReference>
<dbReference type="Proteomes" id="UP001283361">
    <property type="component" value="Unassembled WGS sequence"/>
</dbReference>
<dbReference type="SMART" id="SM00262">
    <property type="entry name" value="GEL"/>
    <property type="match status" value="6"/>
</dbReference>
<dbReference type="SMART" id="SM00369">
    <property type="entry name" value="LRR_TYP"/>
    <property type="match status" value="10"/>
</dbReference>
<proteinExistence type="predicted"/>
<evidence type="ECO:0000256" key="2">
    <source>
        <dbReference type="ARBA" id="ARBA00022737"/>
    </source>
</evidence>
<name>A0AAE1A802_9GAST</name>
<evidence type="ECO:0000313" key="6">
    <source>
        <dbReference type="Proteomes" id="UP001283361"/>
    </source>
</evidence>
<dbReference type="CDD" id="cd11290">
    <property type="entry name" value="gelsolin_S1_like"/>
    <property type="match status" value="1"/>
</dbReference>
<keyword evidence="2" id="KW-0677">Repeat</keyword>
<feature type="domain" description="Gelsolin-like" evidence="4">
    <location>
        <begin position="633"/>
        <end position="700"/>
    </location>
</feature>
<dbReference type="Gene3D" id="3.40.20.10">
    <property type="entry name" value="Severin"/>
    <property type="match status" value="6"/>
</dbReference>
<dbReference type="SUPFAM" id="SSF52058">
    <property type="entry name" value="L domain-like"/>
    <property type="match status" value="2"/>
</dbReference>
<evidence type="ECO:0000256" key="3">
    <source>
        <dbReference type="SAM" id="MobiDB-lite"/>
    </source>
</evidence>
<dbReference type="InterPro" id="IPR032675">
    <property type="entry name" value="LRR_dom_sf"/>
</dbReference>
<dbReference type="FunFam" id="3.40.20.10:FF:000034">
    <property type="entry name" value="protein flightless-1 homolog isoform X1"/>
    <property type="match status" value="1"/>
</dbReference>
<evidence type="ECO:0000313" key="5">
    <source>
        <dbReference type="EMBL" id="KAK3782934.1"/>
    </source>
</evidence>
<sequence length="1256" mass="143800">MASTGVLPFVRGIDLTKNDFSGYFPDHVQDMTGLRWLRISHSNLKQIPAEIGALNKLEDLVMVHNEVESLGENLPNLPALHSINCRYNKLTDAGVPKKIFMGNDLSIVDLSHNKLTEVPPELENSKSVLVLNLSHNQIEMIPNQLFINLTDLVFVDLSNNNLETLPPQMRRLTSLQTLILDNNPLIHAQLRQLPVLTALQTLRMKNTQRTLINFPTGLDTLTNLQDVDLSHNNLPRVPEALYKLDSLKRLNLSNNEITELSLMIDIWTKMETLNLSRNKLKAIPTSLHKLASLKKLYLNNNQLDFEGIPANIGKLHNLEVFSAAKNNLEMIPEGLGRCGKLKKLVLNENRLITLPDILHLLPDLETLDVRANPDLVMPPKPQEAKTASQYYNIDFSLNTQLRLAGAQPIPSSGQTPSPKSDPVARKLRLRRRRDGQESEKVLKGMRDVAKDKAEGRSGKDDEEREPLKPKRWDENLHRPQLDYSEIFDEDVGQIPGLACWEIENFLPNQVEDGLMGKFYEADCYIILKTFIDESNSLNWKIWYWIGNEATLDKKACSAIHAVNLRNLLGADCRTIRQEQNDEDEDFLALFEHGVSYIAGGRTASGFYSVEDMEPEVRLYRATGTQSVHMERCPVQVDMLDSRHVFLLDVGAKLFLWNGKKSNLVTRTKSRLIAEKINKNERKGKAEIIQFGQGNETAEFWKQIGGPPESMEVTTSDHSDVPYADPRLYRVGLGKGYLELPQVHIPKNRLVSSLLDTKCVYILDCITDVFVWIGKKSTRLVRAAALKLAQELHDMILRPEFVTIYRCLEGTEPQIFKSKFCGWDDVLPVDYTRTSESIARRGADMKVIMEKDKMQTDLSALFMPRQPAMTEEEAETLSSEWNEDLDGMESFVLEGKKFVRLPDEELGIFHTEDCYVFLCRYWVPVELPEGEEDIDEEDLPEDEFKCIVYFWQGRSASNMGWLTFTFSLQKKFQALFGDKLEVVRQHQQQENLKFLSHFKRKFIIRLGKRPLGRAPASMNGDENKSKPAKPSTELFQLRANGSPIATRCIQLEKPDAIWLSPRFCFILMVPFDSDELKGIVYVWVGKRADHKEAQIAEEIAYMMYKDGFTIQMINEGEEPENFFWVGIGGKKPYDEDSSFMHYARLFRCSNEKGYFTVSEKCADFCQDDLADDDVMVLDNGEQVYLWVGKKTSDVEIKLAFKSAQVYIQHLRNKQADKPRKLLLAMKYKENKKFIKCFHGWGKHKEVKDFKSLLPTIY</sequence>
<dbReference type="FunFam" id="3.40.20.10:FF:000020">
    <property type="entry name" value="protein flightless-1 homolog isoform X1"/>
    <property type="match status" value="1"/>
</dbReference>
<dbReference type="GO" id="GO:0005737">
    <property type="term" value="C:cytoplasm"/>
    <property type="evidence" value="ECO:0007669"/>
    <property type="project" value="TreeGrafter"/>
</dbReference>